<evidence type="ECO:0000313" key="3">
    <source>
        <dbReference type="WBParaSite" id="MBELARI_LOCUS696"/>
    </source>
</evidence>
<reference evidence="2 3" key="1">
    <citation type="submission" date="2024-02" db="UniProtKB">
        <authorList>
            <consortium name="WormBaseParasite"/>
        </authorList>
    </citation>
    <scope>IDENTIFICATION</scope>
</reference>
<dbReference type="WBParaSite" id="MBELARI_LOCUS696">
    <property type="protein sequence ID" value="MBELARI_LOCUS696"/>
    <property type="gene ID" value="MBELARI_LOCUS696"/>
</dbReference>
<dbReference type="AlphaFoldDB" id="A0AAF3EPD8"/>
<sequence length="130" mass="14988">MFLIKILQVNIYFTLLTAQFFGIPYSLIQQFIGPVPPQALQQTQAIIFNENLNWRQRGDQLRGLYHSLPAYQRPQIPRVPQYVQDQARSIYRDPSTNLLQKGINFMSFISRPEVSAQPPGRIGLDRISGK</sequence>
<proteinExistence type="predicted"/>
<keyword evidence="1" id="KW-1185">Reference proteome</keyword>
<protein>
    <submittedName>
        <fullName evidence="2 3">Uncharacterized protein</fullName>
    </submittedName>
</protein>
<dbReference type="WBParaSite" id="MBELARI_LOCUS15935">
    <property type="protein sequence ID" value="MBELARI_LOCUS15935"/>
    <property type="gene ID" value="MBELARI_LOCUS15935"/>
</dbReference>
<evidence type="ECO:0000313" key="2">
    <source>
        <dbReference type="WBParaSite" id="MBELARI_LOCUS15935"/>
    </source>
</evidence>
<organism evidence="1 2">
    <name type="scientific">Mesorhabditis belari</name>
    <dbReference type="NCBI Taxonomy" id="2138241"/>
    <lineage>
        <taxon>Eukaryota</taxon>
        <taxon>Metazoa</taxon>
        <taxon>Ecdysozoa</taxon>
        <taxon>Nematoda</taxon>
        <taxon>Chromadorea</taxon>
        <taxon>Rhabditida</taxon>
        <taxon>Rhabditina</taxon>
        <taxon>Rhabditomorpha</taxon>
        <taxon>Rhabditoidea</taxon>
        <taxon>Rhabditidae</taxon>
        <taxon>Mesorhabditinae</taxon>
        <taxon>Mesorhabditis</taxon>
    </lineage>
</organism>
<evidence type="ECO:0000313" key="1">
    <source>
        <dbReference type="Proteomes" id="UP000887575"/>
    </source>
</evidence>
<accession>A0AAF3EPD8</accession>
<name>A0AAF3EPD8_9BILA</name>
<dbReference type="Proteomes" id="UP000887575">
    <property type="component" value="Unassembled WGS sequence"/>
</dbReference>